<protein>
    <recommendedName>
        <fullName evidence="5">UDP-glycosyltransferase</fullName>
    </recommendedName>
</protein>
<dbReference type="Gene3D" id="3.40.50.2000">
    <property type="entry name" value="Glycogen Phosphorylase B"/>
    <property type="match status" value="2"/>
</dbReference>
<keyword evidence="4" id="KW-1185">Reference proteome</keyword>
<evidence type="ECO:0000313" key="3">
    <source>
        <dbReference type="EMBL" id="CAD7639236.1"/>
    </source>
</evidence>
<accession>A0A7R9QCL7</accession>
<sequence length="1144" mass="132531">MIILLDQGQFQGPEKALKYKWTPFEFLADGEELYKKMNGLKNPVLFLGPNESEFGSISWRLDIIPKGNLQIDGKVCHLVVPEGARIHAIEEWADGWAEIEARHIYERLYESNVEMNDNSYLNPTNGFVVPEPGMMNKILGILGKVNIKFFTLNMITIRVQRIRSPYPLFTTTVTKSCGGEVVPKSTTMGTTTRDVRPYMPPDWPHIQPNMAVQKKYYRKREPGFMSNDVIEEKFDTDHKLQMLPENYIYKYQTVADHWDKDYYRRGDLHENYINCFDRKPFGEDGGEEDGVSGYMGIDGRFYKKNDDWERRVGVIGSLYYVADPQYAGPEAPPPPPPLPRIRRGPSRQPSERINSQHNSRGQRGTRLKKLTVLFTPLDGWGHINACHGLAEELKRRGHRVVFAVDKAFEGKLLPFGFEECIHGLKVDGEAEEYWPEFVKKNGQCFKEEPIVIVEKFLVNAMTKMFADNKEREAQYKEIIDKVNPDLIVTDNYVNMPTITNCGIPWVWLFSAAVHFALNDDNRIPPPWAGLPLHDRKDWAKFRERRQKLYYNLHKQINEYTVEKGAPKLVEGRLHPLSPYLNIYFWPKEFEYSELQPMSDNWVRVESFIRTTNDTFDIPAQLQAHRPADSKLIFVSMGSFGCANVELMTRLTQILGKSRHRFIVSKGPAFESHQLPPNMWGQRFLPQTAILPKVDLVVSHGGTTVTESYYFGKPCLVLPLFGDQLDVAQRVVETGLGLRLNPFHCTEEELLTAVDAMAKDEALALRVADMGKRMRESSDKKVVSDLVEKIANNKYIRLQPVRYYWRPSYCQNALYINWLLTEGITRLLEYDQPYLRLVSGPLCNTVVEGKIQFHTSIFGDKAPNYQLKYIGIKRDSPFVFAADYRSRVKAIRNPVLFLGPNESEYGSIAWDLRIEMIERKHNHRTCTLIMPEGGRILAIEDWDAGIDELKVRHRYERLHESNTSMERHNFHINHDKEFVRPDTDDMMYKILGVVHREIDIDIHRSNRAFNRRQVGMDRLPILYKSRVSHWTPTNPNHTRPPMPPEFPLIQYETNGVISYVKHKGIIEYYCIKMNTNEKGRVVDDCLTRINEQGQDNAVTKLLNQFECDGSNGYVGIDGWVYHKRHDFPSIGKIESYYYTPYQPNN</sequence>
<dbReference type="PANTHER" id="PTHR48050">
    <property type="entry name" value="STEROL 3-BETA-GLUCOSYLTRANSFERASE"/>
    <property type="match status" value="1"/>
</dbReference>
<dbReference type="Proteomes" id="UP000728032">
    <property type="component" value="Unassembled WGS sequence"/>
</dbReference>
<dbReference type="EMBL" id="CAJPVJ010000376">
    <property type="protein sequence ID" value="CAG2162267.1"/>
    <property type="molecule type" value="Genomic_DNA"/>
</dbReference>
<dbReference type="SUPFAM" id="SSF53756">
    <property type="entry name" value="UDP-Glycosyltransferase/glycogen phosphorylase"/>
    <property type="match status" value="1"/>
</dbReference>
<dbReference type="GO" id="GO:0008194">
    <property type="term" value="F:UDP-glycosyltransferase activity"/>
    <property type="evidence" value="ECO:0007669"/>
    <property type="project" value="InterPro"/>
</dbReference>
<dbReference type="InterPro" id="IPR002213">
    <property type="entry name" value="UDP_glucos_trans"/>
</dbReference>
<proteinExistence type="predicted"/>
<dbReference type="InterPro" id="IPR050426">
    <property type="entry name" value="Glycosyltransferase_28"/>
</dbReference>
<reference evidence="3" key="1">
    <citation type="submission" date="2020-11" db="EMBL/GenBank/DDBJ databases">
        <authorList>
            <person name="Tran Van P."/>
        </authorList>
    </citation>
    <scope>NUCLEOTIDE SEQUENCE</scope>
</reference>
<name>A0A7R9QCL7_9ACAR</name>
<feature type="compositionally biased region" description="Pro residues" evidence="2">
    <location>
        <begin position="330"/>
        <end position="339"/>
    </location>
</feature>
<feature type="region of interest" description="Disordered" evidence="2">
    <location>
        <begin position="326"/>
        <end position="364"/>
    </location>
</feature>
<dbReference type="OrthoDB" id="5835829at2759"/>
<evidence type="ECO:0000313" key="4">
    <source>
        <dbReference type="Proteomes" id="UP000728032"/>
    </source>
</evidence>
<gene>
    <name evidence="3" type="ORF">ONB1V03_LOCUS1865</name>
</gene>
<feature type="compositionally biased region" description="Polar residues" evidence="2">
    <location>
        <begin position="351"/>
        <end position="362"/>
    </location>
</feature>
<dbReference type="CDD" id="cd03784">
    <property type="entry name" value="GT1_Gtf-like"/>
    <property type="match status" value="1"/>
</dbReference>
<evidence type="ECO:0000256" key="2">
    <source>
        <dbReference type="SAM" id="MobiDB-lite"/>
    </source>
</evidence>
<evidence type="ECO:0008006" key="5">
    <source>
        <dbReference type="Google" id="ProtNLM"/>
    </source>
</evidence>
<organism evidence="3">
    <name type="scientific">Oppiella nova</name>
    <dbReference type="NCBI Taxonomy" id="334625"/>
    <lineage>
        <taxon>Eukaryota</taxon>
        <taxon>Metazoa</taxon>
        <taxon>Ecdysozoa</taxon>
        <taxon>Arthropoda</taxon>
        <taxon>Chelicerata</taxon>
        <taxon>Arachnida</taxon>
        <taxon>Acari</taxon>
        <taxon>Acariformes</taxon>
        <taxon>Sarcoptiformes</taxon>
        <taxon>Oribatida</taxon>
        <taxon>Brachypylina</taxon>
        <taxon>Oppioidea</taxon>
        <taxon>Oppiidae</taxon>
        <taxon>Oppiella</taxon>
    </lineage>
</organism>
<dbReference type="Pfam" id="PF00201">
    <property type="entry name" value="UDPGT"/>
    <property type="match status" value="1"/>
</dbReference>
<keyword evidence="1" id="KW-0808">Transferase</keyword>
<evidence type="ECO:0000256" key="1">
    <source>
        <dbReference type="ARBA" id="ARBA00022679"/>
    </source>
</evidence>
<dbReference type="AlphaFoldDB" id="A0A7R9QCL7"/>
<dbReference type="EMBL" id="OC915201">
    <property type="protein sequence ID" value="CAD7639236.1"/>
    <property type="molecule type" value="Genomic_DNA"/>
</dbReference>
<dbReference type="PANTHER" id="PTHR48050:SF13">
    <property type="entry name" value="STEROL 3-BETA-GLUCOSYLTRANSFERASE UGT80A2"/>
    <property type="match status" value="1"/>
</dbReference>